<dbReference type="Proteomes" id="UP001140091">
    <property type="component" value="Unassembled WGS sequence"/>
</dbReference>
<evidence type="ECO:0000313" key="2">
    <source>
        <dbReference type="EMBL" id="KAJ2920765.1"/>
    </source>
</evidence>
<gene>
    <name evidence="2" type="ORF">H1R20_g16329</name>
</gene>
<proteinExistence type="predicted"/>
<sequence length="459" mass="50868">MSSLFETEQRLDLPSYSPSVPAPQYSYEPACDEQRLQLTPSSSAGHRTPTGTFIKKSGKTTVVLADQEEGTESPSYGRYGNINGTLLLDESETITEVECKVCRTSTAVMHCDTYTAAQIEGKLDTTISEGGGKSTPLIKQRHILWSKQSAAPNESCSSQLAFSFTLPGTFRDGTEDKPLPPSYHVFCHGTPSLFLKTTYSIRIAITRVVHQKLGLWTKTKHIFIPFSYVPRSRAHRPILPRPCFFSSVKTSPEEWYQAETTIKRRDSSSQTPLNCHLFVPAGRVYGLKDTIPFHLQISGRISTLRELFSSTELSRVYSAESHLTSSSSLPSLNHTPPVIRVFLMRQVTVEIRGQKSWRNIVAGEGALSSVPPLMSSCYSPTSDACRESEHLDWEGDLRVNDEVDCAGFMVANAQVKDFVMLKITPSGSSKSQFLDLQVSIPIRLVTDSWGDVSSMDSSF</sequence>
<dbReference type="AlphaFoldDB" id="A0A9W8M6K8"/>
<dbReference type="OrthoDB" id="3252135at2759"/>
<name>A0A9W8M6K8_9AGAR</name>
<reference evidence="2" key="1">
    <citation type="submission" date="2022-06" db="EMBL/GenBank/DDBJ databases">
        <title>Genome Sequence of Candolleomyces eurysporus.</title>
        <authorList>
            <person name="Buettner E."/>
        </authorList>
    </citation>
    <scope>NUCLEOTIDE SEQUENCE</scope>
    <source>
        <strain evidence="2">VTCC 930004</strain>
    </source>
</reference>
<protein>
    <submittedName>
        <fullName evidence="2">Uncharacterized protein</fullName>
    </submittedName>
</protein>
<evidence type="ECO:0000256" key="1">
    <source>
        <dbReference type="SAM" id="MobiDB-lite"/>
    </source>
</evidence>
<dbReference type="EMBL" id="JANBPK010001770">
    <property type="protein sequence ID" value="KAJ2920765.1"/>
    <property type="molecule type" value="Genomic_DNA"/>
</dbReference>
<feature type="non-terminal residue" evidence="2">
    <location>
        <position position="1"/>
    </location>
</feature>
<comment type="caution">
    <text evidence="2">The sequence shown here is derived from an EMBL/GenBank/DDBJ whole genome shotgun (WGS) entry which is preliminary data.</text>
</comment>
<accession>A0A9W8M6K8</accession>
<keyword evidence="3" id="KW-1185">Reference proteome</keyword>
<feature type="region of interest" description="Disordered" evidence="1">
    <location>
        <begin position="1"/>
        <end position="22"/>
    </location>
</feature>
<organism evidence="2 3">
    <name type="scientific">Candolleomyces eurysporus</name>
    <dbReference type="NCBI Taxonomy" id="2828524"/>
    <lineage>
        <taxon>Eukaryota</taxon>
        <taxon>Fungi</taxon>
        <taxon>Dikarya</taxon>
        <taxon>Basidiomycota</taxon>
        <taxon>Agaricomycotina</taxon>
        <taxon>Agaricomycetes</taxon>
        <taxon>Agaricomycetidae</taxon>
        <taxon>Agaricales</taxon>
        <taxon>Agaricineae</taxon>
        <taxon>Psathyrellaceae</taxon>
        <taxon>Candolleomyces</taxon>
    </lineage>
</organism>
<evidence type="ECO:0000313" key="3">
    <source>
        <dbReference type="Proteomes" id="UP001140091"/>
    </source>
</evidence>